<dbReference type="Gene3D" id="2.60.120.580">
    <property type="entry name" value="Acetamidase/Formamidase-like domains"/>
    <property type="match status" value="2"/>
</dbReference>
<dbReference type="PANTHER" id="PTHR31891:SF1">
    <property type="entry name" value="FORMAMIDASE C869.04-RELATED"/>
    <property type="match status" value="1"/>
</dbReference>
<dbReference type="OrthoDB" id="9785236at2"/>
<dbReference type="GO" id="GO:0004328">
    <property type="term" value="F:formamidase activity"/>
    <property type="evidence" value="ECO:0007669"/>
    <property type="project" value="UniProtKB-EC"/>
</dbReference>
<dbReference type="eggNOG" id="COG2421">
    <property type="taxonomic scope" value="Bacteria"/>
</dbReference>
<accession>Q1ASP9</accession>
<keyword evidence="2" id="KW-0378">Hydrolase</keyword>
<dbReference type="RefSeq" id="WP_011565588.1">
    <property type="nucleotide sequence ID" value="NC_008148.1"/>
</dbReference>
<protein>
    <submittedName>
        <fullName evidence="2">Formamidase</fullName>
        <ecNumber evidence="2">3.5.1.49</ecNumber>
    </submittedName>
</protein>
<dbReference type="STRING" id="266117.Rxyl_2662"/>
<dbReference type="Gene3D" id="3.10.28.20">
    <property type="entry name" value="Acetamidase/Formamidase-like domains"/>
    <property type="match status" value="1"/>
</dbReference>
<name>Q1ASP9_RUBXD</name>
<evidence type="ECO:0000256" key="1">
    <source>
        <dbReference type="SAM" id="MobiDB-lite"/>
    </source>
</evidence>
<dbReference type="AlphaFoldDB" id="Q1ASP9"/>
<dbReference type="KEGG" id="rxy:Rxyl_2662"/>
<gene>
    <name evidence="2" type="ordered locus">Rxyl_2662</name>
</gene>
<dbReference type="PhylomeDB" id="Q1ASP9"/>
<dbReference type="Proteomes" id="UP000006637">
    <property type="component" value="Chromosome"/>
</dbReference>
<sequence length="393" mass="42972">MGENGRCRLWRSAFLQGGTQVREHVIEIDPSRPLAEEPGRGHNRWHEAIEPVLEVEPGDLVVYETRDAFDGQLGPGSTDRDVGGLDLGPVHPLTGPVYVRGAEPGDLLEVELVGIEADPWEGWGYTVEVPGFGFLRDHFPEPYIVHWRLHEGYAESEQLPGVRIRYNPHPGVFGVAPSAELRRRAAEREAEAAEAGGFALPPEPAGAVPSGEPVASEGLRTVPPRENAGNIDIKQFSPGTTMLIPVHAEGALVSTGDVHFAQGDCEACGTAIEMRSRVRVRFGLRKGEAERRGIRDLQFFRDTYFTAPELAVPRRFYATTGICVEGEGANHSEDLTLAARNALLNMIGHLETRGFDRRQAYALCSVAVDLRISQTVDVPNLLVSALLPLDIFV</sequence>
<dbReference type="EMBL" id="CP000386">
    <property type="protein sequence ID" value="ABG05579.1"/>
    <property type="molecule type" value="Genomic_DNA"/>
</dbReference>
<organism evidence="2 3">
    <name type="scientific">Rubrobacter xylanophilus (strain DSM 9941 / JCM 11954 / NBRC 16129 / PRD-1)</name>
    <dbReference type="NCBI Taxonomy" id="266117"/>
    <lineage>
        <taxon>Bacteria</taxon>
        <taxon>Bacillati</taxon>
        <taxon>Actinomycetota</taxon>
        <taxon>Rubrobacteria</taxon>
        <taxon>Rubrobacterales</taxon>
        <taxon>Rubrobacteraceae</taxon>
        <taxon>Rubrobacter</taxon>
    </lineage>
</organism>
<dbReference type="EC" id="3.5.1.49" evidence="2"/>
<evidence type="ECO:0000313" key="3">
    <source>
        <dbReference type="Proteomes" id="UP000006637"/>
    </source>
</evidence>
<dbReference type="SUPFAM" id="SSF141130">
    <property type="entry name" value="Acetamidase/Formamidase-like"/>
    <property type="match status" value="1"/>
</dbReference>
<evidence type="ECO:0000313" key="2">
    <source>
        <dbReference type="EMBL" id="ABG05579.1"/>
    </source>
</evidence>
<proteinExistence type="predicted"/>
<feature type="region of interest" description="Disordered" evidence="1">
    <location>
        <begin position="193"/>
        <end position="216"/>
    </location>
</feature>
<keyword evidence="3" id="KW-1185">Reference proteome</keyword>
<reference evidence="2 3" key="1">
    <citation type="submission" date="2006-06" db="EMBL/GenBank/DDBJ databases">
        <title>Complete sequence of Rubrobacter xylanophilus DSM 9941.</title>
        <authorList>
            <consortium name="US DOE Joint Genome Institute"/>
            <person name="Copeland A."/>
            <person name="Lucas S."/>
            <person name="Lapidus A."/>
            <person name="Barry K."/>
            <person name="Detter J.C."/>
            <person name="Glavina del Rio T."/>
            <person name="Hammon N."/>
            <person name="Israni S."/>
            <person name="Dalin E."/>
            <person name="Tice H."/>
            <person name="Pitluck S."/>
            <person name="Munk A.C."/>
            <person name="Brettin T."/>
            <person name="Bruce D."/>
            <person name="Han C."/>
            <person name="Tapia R."/>
            <person name="Gilna P."/>
            <person name="Schmutz J."/>
            <person name="Larimer F."/>
            <person name="Land M."/>
            <person name="Hauser L."/>
            <person name="Kyrpides N."/>
            <person name="Lykidis A."/>
            <person name="da Costa M.S."/>
            <person name="Rainey F.A."/>
            <person name="Empadinhas N."/>
            <person name="Jolivet E."/>
            <person name="Battista J.R."/>
            <person name="Richardson P."/>
        </authorList>
    </citation>
    <scope>NUCLEOTIDE SEQUENCE [LARGE SCALE GENOMIC DNA]</scope>
    <source>
        <strain evidence="3">DSM 9941 / JCM 11954 / NBRC 16129 / PRD-1</strain>
    </source>
</reference>
<dbReference type="HOGENOM" id="CLU_032013_0_1_11"/>
<dbReference type="PANTHER" id="PTHR31891">
    <property type="entry name" value="FORMAMIDASE C869.04-RELATED"/>
    <property type="match status" value="1"/>
</dbReference>
<dbReference type="InterPro" id="IPR004304">
    <property type="entry name" value="FmdA_AmdA"/>
</dbReference>
<dbReference type="Pfam" id="PF03069">
    <property type="entry name" value="FmdA_AmdA"/>
    <property type="match status" value="1"/>
</dbReference>